<protein>
    <submittedName>
        <fullName evidence="4">Macrolide export protein MacA</fullName>
    </submittedName>
</protein>
<dbReference type="PANTHER" id="PTHR30438:SF2">
    <property type="entry name" value="MEMBRANE PROTEIN"/>
    <property type="match status" value="1"/>
</dbReference>
<sequence length="340" mass="37329">MNKSKFILLVGVLLIAVAAAFLWFSRDKADPDHLVLYGNVDIRQVSLAFETAGRIQSLSVQEGDRVQKGQVLAELNTESLTIQAQQAQAQLQVQQQTLNVQAAGNRPEEITQAKAKVQSAQAQFENADKQYQRLNVLNRSTAGQAVSKQEVDAAKSNMKMAEAAVGETKANLELLLKGARTEDREAAKAQYESTKANLDLIDYQITQSKLLAPVNGVIRARLQEVGDITTSNKSVYTIALIHPKWVRVYASEMDLGHINMGAAAQVIRDSQPNQPITGKIGYISSVAEFTPKTVQTEDIRTTLVYEVRIYVDDPNDQLKMGQPVTVNIAKSSRPTAINNP</sequence>
<feature type="domain" description="YbhG-like alpha-helical hairpin" evidence="2">
    <location>
        <begin position="80"/>
        <end position="206"/>
    </location>
</feature>
<evidence type="ECO:0000256" key="1">
    <source>
        <dbReference type="SAM" id="Coils"/>
    </source>
</evidence>
<gene>
    <name evidence="4" type="primary">macA_1</name>
    <name evidence="4" type="ORF">ACNJC6_02910</name>
</gene>
<dbReference type="Proteomes" id="UP000196240">
    <property type="component" value="Unassembled WGS sequence"/>
</dbReference>
<dbReference type="EMBL" id="FUUY01000011">
    <property type="protein sequence ID" value="SJX23254.1"/>
    <property type="molecule type" value="Genomic_DNA"/>
</dbReference>
<evidence type="ECO:0000313" key="5">
    <source>
        <dbReference type="Proteomes" id="UP000196240"/>
    </source>
</evidence>
<dbReference type="InterPro" id="IPR059052">
    <property type="entry name" value="HH_YbhG-like"/>
</dbReference>
<evidence type="ECO:0000313" key="4">
    <source>
        <dbReference type="EMBL" id="SJX23254.1"/>
    </source>
</evidence>
<name>A0A1R7QG43_ACIJO</name>
<reference evidence="4 5" key="1">
    <citation type="submission" date="2017-02" db="EMBL/GenBank/DDBJ databases">
        <authorList>
            <person name="Peterson S.W."/>
        </authorList>
    </citation>
    <scope>NUCLEOTIDE SEQUENCE [LARGE SCALE GENOMIC DNA]</scope>
    <source>
        <strain evidence="4">C6</strain>
    </source>
</reference>
<dbReference type="Pfam" id="PF25990">
    <property type="entry name" value="Beta-barrel_YknX"/>
    <property type="match status" value="1"/>
</dbReference>
<dbReference type="Gene3D" id="2.40.30.170">
    <property type="match status" value="1"/>
</dbReference>
<dbReference type="Gene3D" id="2.40.50.100">
    <property type="match status" value="1"/>
</dbReference>
<dbReference type="SUPFAM" id="SSF111369">
    <property type="entry name" value="HlyD-like secretion proteins"/>
    <property type="match status" value="3"/>
</dbReference>
<organism evidence="4 5">
    <name type="scientific">Acinetobacter johnsonii</name>
    <dbReference type="NCBI Taxonomy" id="40214"/>
    <lineage>
        <taxon>Bacteria</taxon>
        <taxon>Pseudomonadati</taxon>
        <taxon>Pseudomonadota</taxon>
        <taxon>Gammaproteobacteria</taxon>
        <taxon>Moraxellales</taxon>
        <taxon>Moraxellaceae</taxon>
        <taxon>Acinetobacter</taxon>
    </lineage>
</organism>
<feature type="coiled-coil region" evidence="1">
    <location>
        <begin position="77"/>
        <end position="137"/>
    </location>
</feature>
<dbReference type="Pfam" id="PF25881">
    <property type="entry name" value="HH_YBHG"/>
    <property type="match status" value="1"/>
</dbReference>
<dbReference type="InterPro" id="IPR058636">
    <property type="entry name" value="Beta-barrel_YknX"/>
</dbReference>
<evidence type="ECO:0000259" key="2">
    <source>
        <dbReference type="Pfam" id="PF25881"/>
    </source>
</evidence>
<keyword evidence="1" id="KW-0175">Coiled coil</keyword>
<accession>A0A1R7QG43</accession>
<proteinExistence type="predicted"/>
<dbReference type="Gene3D" id="1.10.287.470">
    <property type="entry name" value="Helix hairpin bin"/>
    <property type="match status" value="1"/>
</dbReference>
<feature type="domain" description="YknX-like beta-barrel" evidence="3">
    <location>
        <begin position="250"/>
        <end position="328"/>
    </location>
</feature>
<dbReference type="GO" id="GO:0005886">
    <property type="term" value="C:plasma membrane"/>
    <property type="evidence" value="ECO:0007669"/>
    <property type="project" value="TreeGrafter"/>
</dbReference>
<dbReference type="RefSeq" id="WP_087014284.1">
    <property type="nucleotide sequence ID" value="NZ_FUUY01000011.1"/>
</dbReference>
<dbReference type="PANTHER" id="PTHR30438">
    <property type="entry name" value="36 KDA ANTIGEN-RELATED"/>
    <property type="match status" value="1"/>
</dbReference>
<evidence type="ECO:0000259" key="3">
    <source>
        <dbReference type="Pfam" id="PF25990"/>
    </source>
</evidence>
<dbReference type="AlphaFoldDB" id="A0A1R7QG43"/>